<organism evidence="1 2">
    <name type="scientific">Candidatus Yonathbacteria bacterium RIFOXYD1_FULL_52_36</name>
    <dbReference type="NCBI Taxonomy" id="1802730"/>
    <lineage>
        <taxon>Bacteria</taxon>
        <taxon>Candidatus Yonathiibacteriota</taxon>
    </lineage>
</organism>
<dbReference type="EMBL" id="MHUZ01000037">
    <property type="protein sequence ID" value="OHA84640.1"/>
    <property type="molecule type" value="Genomic_DNA"/>
</dbReference>
<name>A0A1G2SI10_9BACT</name>
<proteinExistence type="predicted"/>
<dbReference type="STRING" id="1802730.A2591_02860"/>
<dbReference type="AlphaFoldDB" id="A0A1G2SI10"/>
<sequence length="97" mass="10361">MNNDIRALAVTELGLADLPQEMQDEVLAQIGENVMRGVAVAALEKLSPEDQAEFERLAGSGDEAGTLAFLSSKIPDFNAFVAEESKKAIAELKELIG</sequence>
<protein>
    <submittedName>
        <fullName evidence="1">Uncharacterized protein</fullName>
    </submittedName>
</protein>
<accession>A0A1G2SI10</accession>
<evidence type="ECO:0000313" key="1">
    <source>
        <dbReference type="EMBL" id="OHA84640.1"/>
    </source>
</evidence>
<reference evidence="1 2" key="1">
    <citation type="journal article" date="2016" name="Nat. Commun.">
        <title>Thousands of microbial genomes shed light on interconnected biogeochemical processes in an aquifer system.</title>
        <authorList>
            <person name="Anantharaman K."/>
            <person name="Brown C.T."/>
            <person name="Hug L.A."/>
            <person name="Sharon I."/>
            <person name="Castelle C.J."/>
            <person name="Probst A.J."/>
            <person name="Thomas B.C."/>
            <person name="Singh A."/>
            <person name="Wilkins M.J."/>
            <person name="Karaoz U."/>
            <person name="Brodie E.L."/>
            <person name="Williams K.H."/>
            <person name="Hubbard S.S."/>
            <person name="Banfield J.F."/>
        </authorList>
    </citation>
    <scope>NUCLEOTIDE SEQUENCE [LARGE SCALE GENOMIC DNA]</scope>
</reference>
<dbReference type="Proteomes" id="UP000178168">
    <property type="component" value="Unassembled WGS sequence"/>
</dbReference>
<gene>
    <name evidence="1" type="ORF">A2591_02860</name>
</gene>
<evidence type="ECO:0000313" key="2">
    <source>
        <dbReference type="Proteomes" id="UP000178168"/>
    </source>
</evidence>
<comment type="caution">
    <text evidence="1">The sequence shown here is derived from an EMBL/GenBank/DDBJ whole genome shotgun (WGS) entry which is preliminary data.</text>
</comment>